<gene>
    <name evidence="6" type="ORF">N8I84_32245</name>
</gene>
<evidence type="ECO:0000313" key="7">
    <source>
        <dbReference type="Proteomes" id="UP001061298"/>
    </source>
</evidence>
<keyword evidence="4" id="KW-0804">Transcription</keyword>
<dbReference type="Proteomes" id="UP001061298">
    <property type="component" value="Chromosome"/>
</dbReference>
<dbReference type="InterPro" id="IPR028082">
    <property type="entry name" value="Peripla_BP_I"/>
</dbReference>
<dbReference type="Pfam" id="PF13377">
    <property type="entry name" value="Peripla_BP_3"/>
    <property type="match status" value="1"/>
</dbReference>
<dbReference type="PANTHER" id="PTHR30146:SF148">
    <property type="entry name" value="HTH-TYPE TRANSCRIPTIONAL REPRESSOR PURR-RELATED"/>
    <property type="match status" value="1"/>
</dbReference>
<evidence type="ECO:0000313" key="6">
    <source>
        <dbReference type="EMBL" id="UXY22856.1"/>
    </source>
</evidence>
<evidence type="ECO:0000256" key="1">
    <source>
        <dbReference type="ARBA" id="ARBA00022491"/>
    </source>
</evidence>
<dbReference type="EMBL" id="CP106793">
    <property type="protein sequence ID" value="UXY22856.1"/>
    <property type="molecule type" value="Genomic_DNA"/>
</dbReference>
<dbReference type="InterPro" id="IPR000843">
    <property type="entry name" value="HTH_LacI"/>
</dbReference>
<keyword evidence="3" id="KW-0238">DNA-binding</keyword>
<evidence type="ECO:0000256" key="3">
    <source>
        <dbReference type="ARBA" id="ARBA00023125"/>
    </source>
</evidence>
<name>A0ABY6EAP1_9ACTN</name>
<dbReference type="InterPro" id="IPR046335">
    <property type="entry name" value="LacI/GalR-like_sensor"/>
</dbReference>
<protein>
    <submittedName>
        <fullName evidence="6">LacI family transcriptional regulator</fullName>
    </submittedName>
</protein>
<evidence type="ECO:0000256" key="2">
    <source>
        <dbReference type="ARBA" id="ARBA00023015"/>
    </source>
</evidence>
<sequence>MRPPTIRDVAERAGVSKSLVSLVLRGSDQVRPEKRRAVLAAVEELGYRPNAAARSLSERRTRTVGVLLNDMRNPWFVELLDGLNSRLHDAGLRMLLADGHLNRRLGEDLTRTFTDLRVDGLIAVGTLPPSEALRQAAARVPTVVAGAREPELPAVDIVANDDEHGARLATEHLIGLGHRRIAHIAGQGVVGALRRRSFETVMREHGLEDSASVEQGDLTEEGGYRAAVRLLSARQRPTAVFAFNDIACVGALSAAEELGLRVPRDLSLVGYDNTYLSRLRHLWLTTVDNGSHDVGRRAAGRLLDRIADPARPAELVLTTPALEVRGTTSGPSA</sequence>
<dbReference type="PROSITE" id="PS50932">
    <property type="entry name" value="HTH_LACI_2"/>
    <property type="match status" value="1"/>
</dbReference>
<dbReference type="SUPFAM" id="SSF53822">
    <property type="entry name" value="Periplasmic binding protein-like I"/>
    <property type="match status" value="1"/>
</dbReference>
<evidence type="ECO:0000256" key="4">
    <source>
        <dbReference type="ARBA" id="ARBA00023163"/>
    </source>
</evidence>
<dbReference type="SMART" id="SM00354">
    <property type="entry name" value="HTH_LACI"/>
    <property type="match status" value="1"/>
</dbReference>
<evidence type="ECO:0000259" key="5">
    <source>
        <dbReference type="PROSITE" id="PS50932"/>
    </source>
</evidence>
<dbReference type="RefSeq" id="WP_263232923.1">
    <property type="nucleotide sequence ID" value="NZ_CP106793.1"/>
</dbReference>
<dbReference type="CDD" id="cd06267">
    <property type="entry name" value="PBP1_LacI_sugar_binding-like"/>
    <property type="match status" value="1"/>
</dbReference>
<feature type="domain" description="HTH lacI-type" evidence="5">
    <location>
        <begin position="4"/>
        <end position="58"/>
    </location>
</feature>
<reference evidence="6" key="1">
    <citation type="submission" date="2022-10" db="EMBL/GenBank/DDBJ databases">
        <authorList>
            <person name="Mo P."/>
        </authorList>
    </citation>
    <scope>NUCLEOTIDE SEQUENCE</scope>
    <source>
        <strain evidence="6">HUAS 13-4</strain>
    </source>
</reference>
<accession>A0ABY6EAP1</accession>
<keyword evidence="7" id="KW-1185">Reference proteome</keyword>
<dbReference type="Gene3D" id="1.10.260.40">
    <property type="entry name" value="lambda repressor-like DNA-binding domains"/>
    <property type="match status" value="1"/>
</dbReference>
<dbReference type="Gene3D" id="3.40.50.2300">
    <property type="match status" value="2"/>
</dbReference>
<dbReference type="InterPro" id="IPR010982">
    <property type="entry name" value="Lambda_DNA-bd_dom_sf"/>
</dbReference>
<dbReference type="Pfam" id="PF00356">
    <property type="entry name" value="LacI"/>
    <property type="match status" value="1"/>
</dbReference>
<organism evidence="6 7">
    <name type="scientific">Streptomyces cynarae</name>
    <dbReference type="NCBI Taxonomy" id="2981134"/>
    <lineage>
        <taxon>Bacteria</taxon>
        <taxon>Bacillati</taxon>
        <taxon>Actinomycetota</taxon>
        <taxon>Actinomycetes</taxon>
        <taxon>Kitasatosporales</taxon>
        <taxon>Streptomycetaceae</taxon>
        <taxon>Streptomyces</taxon>
    </lineage>
</organism>
<keyword evidence="1" id="KW-0678">Repressor</keyword>
<dbReference type="CDD" id="cd01392">
    <property type="entry name" value="HTH_LacI"/>
    <property type="match status" value="1"/>
</dbReference>
<dbReference type="SUPFAM" id="SSF47413">
    <property type="entry name" value="lambda repressor-like DNA-binding domains"/>
    <property type="match status" value="1"/>
</dbReference>
<proteinExistence type="predicted"/>
<keyword evidence="2" id="KW-0805">Transcription regulation</keyword>
<dbReference type="PANTHER" id="PTHR30146">
    <property type="entry name" value="LACI-RELATED TRANSCRIPTIONAL REPRESSOR"/>
    <property type="match status" value="1"/>
</dbReference>